<organism evidence="1">
    <name type="scientific">Ralstonia solanacearum</name>
    <name type="common">Pseudomonas solanacearum</name>
    <dbReference type="NCBI Taxonomy" id="305"/>
    <lineage>
        <taxon>Bacteria</taxon>
        <taxon>Pseudomonadati</taxon>
        <taxon>Pseudomonadota</taxon>
        <taxon>Betaproteobacteria</taxon>
        <taxon>Burkholderiales</taxon>
        <taxon>Burkholderiaceae</taxon>
        <taxon>Ralstonia</taxon>
        <taxon>Ralstonia solanacearum species complex</taxon>
    </lineage>
</organism>
<proteinExistence type="predicted"/>
<dbReference type="AlphaFoldDB" id="A0A0S4WDP4"/>
<gene>
    <name evidence="1" type="ORF">TO10_v1_200035</name>
</gene>
<accession>A0A0S4WDP4</accession>
<dbReference type="GO" id="GO:0015074">
    <property type="term" value="P:DNA integration"/>
    <property type="evidence" value="ECO:0007669"/>
    <property type="project" value="InterPro"/>
</dbReference>
<dbReference type="InterPro" id="IPR013762">
    <property type="entry name" value="Integrase-like_cat_sf"/>
</dbReference>
<dbReference type="EMBL" id="LN899827">
    <property type="protein sequence ID" value="CUV44896.1"/>
    <property type="molecule type" value="Genomic_DNA"/>
</dbReference>
<evidence type="ECO:0000313" key="1">
    <source>
        <dbReference type="EMBL" id="CUV44896.1"/>
    </source>
</evidence>
<reference evidence="1" key="1">
    <citation type="submission" date="2015-10" db="EMBL/GenBank/DDBJ databases">
        <authorList>
            <person name="Gilbert D.G."/>
        </authorList>
    </citation>
    <scope>NUCLEOTIDE SEQUENCE</scope>
    <source>
        <strain evidence="1">Phyl III-seqv23</strain>
    </source>
</reference>
<dbReference type="GO" id="GO:0003677">
    <property type="term" value="F:DNA binding"/>
    <property type="evidence" value="ECO:0007669"/>
    <property type="project" value="InterPro"/>
</dbReference>
<name>A0A0S4WDP4_RALSL</name>
<dbReference type="GO" id="GO:0006310">
    <property type="term" value="P:DNA recombination"/>
    <property type="evidence" value="ECO:0007669"/>
    <property type="project" value="InterPro"/>
</dbReference>
<protein>
    <submittedName>
        <fullName evidence="1">Uncharacterized protein</fullName>
    </submittedName>
</protein>
<dbReference type="Gene3D" id="1.10.443.10">
    <property type="entry name" value="Intergrase catalytic core"/>
    <property type="match status" value="1"/>
</dbReference>
<sequence>MHESDWISTGGGYPRGLPRLVFPLEGALPDVYVPQSTILQMSNGTQTHAYLWCYLERKVYGTRYQFNPSSLSAQRVEGMPRAIERLSKRFRFDNARPSSVSHELANGLSSFLNWIDAPVHHGKFESILNDPDLALDALKKHHSYLRQRTLVNYTGKRISMSAASAMDTDAIKMMSVIHDREYGNEIEPIQFIRGEGVKAPKTKDVAAFMACTQGVFDSVARIVFGAARDNNGDASLGELRWQSGAQQSSVPIPTGTHIERLIEFGCMAYAALCIGDSGANLASIQSYEEPEDLNEQLANPEKLNLRHKVIKFRAGGKEVPVHLTVTTVSRLRSYLRLREALYERLDCPEIAPMLVQCKYSRSASARPLGIIPLQQNFTSALRSRFSAFGIKLPPVTMQQLRAYKSGRVTKEHNPKVAADMMGHSVSTAIRKYSRITDAESRSEMAPFLASLTSVVLTRSEAGSESSKSAIPITAIPAGGCEDHGHPEALAGNPLVKPDCKKTEGCFFCNKFHVHADEEDCVKLMSCRSVLDRLAPRLGDSGAAELVYAVVINRVGALLDEIKRINPEAHDRSRVAVLEEGKLSRYWASKLQQLHLLGLLASASVLA</sequence>